<protein>
    <submittedName>
        <fullName evidence="6">Uncharacterized protein</fullName>
    </submittedName>
</protein>
<keyword evidence="2" id="KW-0808">Transferase</keyword>
<sequence>MTSHLRHLLTSNLLCQVTGKRKISQLAPQVRYPPAIFDSQRFQDLLNKKQKLIAPAEIEAWRSHLPQIIQDLTSLSGFEVMPETNSWMEEVIKYNTPHGKGIRAFQVILADKYLSNDTSPENMHKVHILAWLIELGQAAACVVDDIMDESDTRRDRLCWDVRNATHKNYEMYNMEFYKSMMRFKNGYYTFYSPVATSMIKNGIKDLKAFEE</sequence>
<dbReference type="AlphaFoldDB" id="A0A8J2PB66"/>
<dbReference type="GO" id="GO:0046872">
    <property type="term" value="F:metal ion binding"/>
    <property type="evidence" value="ECO:0007669"/>
    <property type="project" value="UniProtKB-KW"/>
</dbReference>
<proteinExistence type="predicted"/>
<comment type="cofactor">
    <cofactor evidence="1">
        <name>Mg(2+)</name>
        <dbReference type="ChEBI" id="CHEBI:18420"/>
    </cofactor>
</comment>
<evidence type="ECO:0000313" key="6">
    <source>
        <dbReference type="EMBL" id="CAG7730551.1"/>
    </source>
</evidence>
<dbReference type="InterPro" id="IPR039702">
    <property type="entry name" value="FPS1-like"/>
</dbReference>
<dbReference type="GO" id="GO:0045337">
    <property type="term" value="P:farnesyl diphosphate biosynthetic process"/>
    <property type="evidence" value="ECO:0007669"/>
    <property type="project" value="TreeGrafter"/>
</dbReference>
<comment type="pathway">
    <text evidence="5">Pheromone biosynthesis.</text>
</comment>
<dbReference type="PANTHER" id="PTHR11525">
    <property type="entry name" value="FARNESYL-PYROPHOSPHATE SYNTHETASE"/>
    <property type="match status" value="1"/>
</dbReference>
<dbReference type="GO" id="GO:0004337">
    <property type="term" value="F:(2E,6E)-farnesyl diphosphate synthase activity"/>
    <property type="evidence" value="ECO:0007669"/>
    <property type="project" value="TreeGrafter"/>
</dbReference>
<dbReference type="Pfam" id="PF00348">
    <property type="entry name" value="polyprenyl_synt"/>
    <property type="match status" value="1"/>
</dbReference>
<evidence type="ECO:0000256" key="3">
    <source>
        <dbReference type="ARBA" id="ARBA00022723"/>
    </source>
</evidence>
<reference evidence="6" key="1">
    <citation type="submission" date="2021-06" db="EMBL/GenBank/DDBJ databases">
        <authorList>
            <person name="Hodson N. C."/>
            <person name="Mongue J. A."/>
            <person name="Jaron S. K."/>
        </authorList>
    </citation>
    <scope>NUCLEOTIDE SEQUENCE</scope>
</reference>
<accession>A0A8J2PB66</accession>
<feature type="non-terminal residue" evidence="6">
    <location>
        <position position="1"/>
    </location>
</feature>
<dbReference type="Proteomes" id="UP000708208">
    <property type="component" value="Unassembled WGS sequence"/>
</dbReference>
<evidence type="ECO:0000313" key="7">
    <source>
        <dbReference type="Proteomes" id="UP000708208"/>
    </source>
</evidence>
<gene>
    <name evidence="6" type="ORF">AFUS01_LOCUS19183</name>
</gene>
<dbReference type="GO" id="GO:0005737">
    <property type="term" value="C:cytoplasm"/>
    <property type="evidence" value="ECO:0007669"/>
    <property type="project" value="TreeGrafter"/>
</dbReference>
<comment type="caution">
    <text evidence="6">The sequence shown here is derived from an EMBL/GenBank/DDBJ whole genome shotgun (WGS) entry which is preliminary data.</text>
</comment>
<evidence type="ECO:0000256" key="1">
    <source>
        <dbReference type="ARBA" id="ARBA00001946"/>
    </source>
</evidence>
<dbReference type="EMBL" id="CAJVCH010196342">
    <property type="protein sequence ID" value="CAG7730551.1"/>
    <property type="molecule type" value="Genomic_DNA"/>
</dbReference>
<dbReference type="OrthoDB" id="10257492at2759"/>
<keyword evidence="4" id="KW-0460">Magnesium</keyword>
<evidence type="ECO:0000256" key="5">
    <source>
        <dbReference type="ARBA" id="ARBA00033740"/>
    </source>
</evidence>
<dbReference type="InterPro" id="IPR000092">
    <property type="entry name" value="Polyprenyl_synt"/>
</dbReference>
<name>A0A8J2PB66_9HEXA</name>
<organism evidence="6 7">
    <name type="scientific">Allacma fusca</name>
    <dbReference type="NCBI Taxonomy" id="39272"/>
    <lineage>
        <taxon>Eukaryota</taxon>
        <taxon>Metazoa</taxon>
        <taxon>Ecdysozoa</taxon>
        <taxon>Arthropoda</taxon>
        <taxon>Hexapoda</taxon>
        <taxon>Collembola</taxon>
        <taxon>Symphypleona</taxon>
        <taxon>Sminthuridae</taxon>
        <taxon>Allacma</taxon>
    </lineage>
</organism>
<dbReference type="GO" id="GO:0004161">
    <property type="term" value="F:dimethylallyltranstransferase activity"/>
    <property type="evidence" value="ECO:0007669"/>
    <property type="project" value="TreeGrafter"/>
</dbReference>
<dbReference type="PANTHER" id="PTHR11525:SF0">
    <property type="entry name" value="FARNESYL PYROPHOSPHATE SYNTHASE"/>
    <property type="match status" value="1"/>
</dbReference>
<evidence type="ECO:0000256" key="4">
    <source>
        <dbReference type="ARBA" id="ARBA00022842"/>
    </source>
</evidence>
<evidence type="ECO:0000256" key="2">
    <source>
        <dbReference type="ARBA" id="ARBA00022679"/>
    </source>
</evidence>
<keyword evidence="3" id="KW-0479">Metal-binding</keyword>
<keyword evidence="7" id="KW-1185">Reference proteome</keyword>